<feature type="transmembrane region" description="Helical" evidence="1">
    <location>
        <begin position="44"/>
        <end position="69"/>
    </location>
</feature>
<feature type="transmembrane region" description="Helical" evidence="1">
    <location>
        <begin position="18"/>
        <end position="38"/>
    </location>
</feature>
<name>A0ABD1ZCE9_9MARC</name>
<gene>
    <name evidence="2" type="ORF">R1flu_011584</name>
</gene>
<dbReference type="AlphaFoldDB" id="A0ABD1ZCE9"/>
<comment type="caution">
    <text evidence="2">The sequence shown here is derived from an EMBL/GenBank/DDBJ whole genome shotgun (WGS) entry which is preliminary data.</text>
</comment>
<sequence length="82" mass="9008">MNGRDPARNLAMRSSGSIVVRVGIISIMSVMAIVHRLVGSPFSLNIVWLFVSNALFNLDLFPGLFALGFDARKRVAERLFAS</sequence>
<evidence type="ECO:0000313" key="3">
    <source>
        <dbReference type="Proteomes" id="UP001605036"/>
    </source>
</evidence>
<protein>
    <recommendedName>
        <fullName evidence="4">MATE family efflux transporter</fullName>
    </recommendedName>
</protein>
<proteinExistence type="predicted"/>
<evidence type="ECO:0008006" key="4">
    <source>
        <dbReference type="Google" id="ProtNLM"/>
    </source>
</evidence>
<dbReference type="EMBL" id="JBHFFA010000002">
    <property type="protein sequence ID" value="KAL2643997.1"/>
    <property type="molecule type" value="Genomic_DNA"/>
</dbReference>
<accession>A0ABD1ZCE9</accession>
<reference evidence="2 3" key="1">
    <citation type="submission" date="2024-09" db="EMBL/GenBank/DDBJ databases">
        <title>Chromosome-scale assembly of Riccia fluitans.</title>
        <authorList>
            <person name="Paukszto L."/>
            <person name="Sawicki J."/>
            <person name="Karawczyk K."/>
            <person name="Piernik-Szablinska J."/>
            <person name="Szczecinska M."/>
            <person name="Mazdziarz M."/>
        </authorList>
    </citation>
    <scope>NUCLEOTIDE SEQUENCE [LARGE SCALE GENOMIC DNA]</scope>
    <source>
        <strain evidence="2">Rf_01</strain>
        <tissue evidence="2">Aerial parts of the thallus</tissue>
    </source>
</reference>
<keyword evidence="1" id="KW-0812">Transmembrane</keyword>
<organism evidence="2 3">
    <name type="scientific">Riccia fluitans</name>
    <dbReference type="NCBI Taxonomy" id="41844"/>
    <lineage>
        <taxon>Eukaryota</taxon>
        <taxon>Viridiplantae</taxon>
        <taxon>Streptophyta</taxon>
        <taxon>Embryophyta</taxon>
        <taxon>Marchantiophyta</taxon>
        <taxon>Marchantiopsida</taxon>
        <taxon>Marchantiidae</taxon>
        <taxon>Marchantiales</taxon>
        <taxon>Ricciaceae</taxon>
        <taxon>Riccia</taxon>
    </lineage>
</organism>
<evidence type="ECO:0000313" key="2">
    <source>
        <dbReference type="EMBL" id="KAL2643997.1"/>
    </source>
</evidence>
<evidence type="ECO:0000256" key="1">
    <source>
        <dbReference type="SAM" id="Phobius"/>
    </source>
</evidence>
<dbReference type="Proteomes" id="UP001605036">
    <property type="component" value="Unassembled WGS sequence"/>
</dbReference>
<keyword evidence="1" id="KW-1133">Transmembrane helix</keyword>
<keyword evidence="3" id="KW-1185">Reference proteome</keyword>
<keyword evidence="1" id="KW-0472">Membrane</keyword>